<accession>A0AA47N5F6</accession>
<dbReference type="Proteomes" id="UP001174136">
    <property type="component" value="Unassembled WGS sequence"/>
</dbReference>
<comment type="caution">
    <text evidence="2">The sequence shown here is derived from an EMBL/GenBank/DDBJ whole genome shotgun (WGS) entry which is preliminary data.</text>
</comment>
<keyword evidence="3" id="KW-1185">Reference proteome</keyword>
<reference evidence="2" key="1">
    <citation type="journal article" date="2023" name="Front. Mar. Sci.">
        <title>A new Merluccius polli reference genome to investigate the effects of global change in West African waters.</title>
        <authorList>
            <person name="Mateo J.L."/>
            <person name="Blanco-Fernandez C."/>
            <person name="Garcia-Vazquez E."/>
            <person name="Machado-Schiaffino G."/>
        </authorList>
    </citation>
    <scope>NUCLEOTIDE SEQUENCE</scope>
    <source>
        <strain evidence="2">C29</strain>
        <tissue evidence="2">Fin</tissue>
    </source>
</reference>
<protein>
    <submittedName>
        <fullName evidence="2">Uncharacterized protein</fullName>
    </submittedName>
</protein>
<feature type="compositionally biased region" description="Basic and acidic residues" evidence="1">
    <location>
        <begin position="10"/>
        <end position="24"/>
    </location>
</feature>
<proteinExistence type="predicted"/>
<organism evidence="2 3">
    <name type="scientific">Merluccius polli</name>
    <name type="common">Benguela hake</name>
    <name type="synonym">Merluccius cadenati</name>
    <dbReference type="NCBI Taxonomy" id="89951"/>
    <lineage>
        <taxon>Eukaryota</taxon>
        <taxon>Metazoa</taxon>
        <taxon>Chordata</taxon>
        <taxon>Craniata</taxon>
        <taxon>Vertebrata</taxon>
        <taxon>Euteleostomi</taxon>
        <taxon>Actinopterygii</taxon>
        <taxon>Neopterygii</taxon>
        <taxon>Teleostei</taxon>
        <taxon>Neoteleostei</taxon>
        <taxon>Acanthomorphata</taxon>
        <taxon>Zeiogadaria</taxon>
        <taxon>Gadariae</taxon>
        <taxon>Gadiformes</taxon>
        <taxon>Gadoidei</taxon>
        <taxon>Merlucciidae</taxon>
        <taxon>Merluccius</taxon>
    </lineage>
</organism>
<evidence type="ECO:0000256" key="1">
    <source>
        <dbReference type="SAM" id="MobiDB-lite"/>
    </source>
</evidence>
<sequence>MEATPPAQRHPAETSDIKLTKEGLSDWTNTGNLLKSHENSQEHTTNMAKWKELELRHRTGSTIDAKERSLLEAERQCWRDVITRLIAIIQSLAKRNLALRGSSSTLYKEHNGHFMKEVYGVHL</sequence>
<name>A0AA47N5F6_MERPO</name>
<evidence type="ECO:0000313" key="3">
    <source>
        <dbReference type="Proteomes" id="UP001174136"/>
    </source>
</evidence>
<gene>
    <name evidence="2" type="ORF">N1851_006706</name>
</gene>
<dbReference type="EMBL" id="JAOPHQ010001150">
    <property type="protein sequence ID" value="KAK0151937.1"/>
    <property type="molecule type" value="Genomic_DNA"/>
</dbReference>
<feature type="region of interest" description="Disordered" evidence="1">
    <location>
        <begin position="1"/>
        <end position="48"/>
    </location>
</feature>
<dbReference type="AlphaFoldDB" id="A0AA47N5F6"/>
<evidence type="ECO:0000313" key="2">
    <source>
        <dbReference type="EMBL" id="KAK0151937.1"/>
    </source>
</evidence>